<name>A0A8X8YYK2_SALSN</name>
<dbReference type="Gene3D" id="3.10.110.10">
    <property type="entry name" value="Ubiquitin Conjugating Enzyme"/>
    <property type="match status" value="1"/>
</dbReference>
<keyword evidence="2" id="KW-0808">Transferase</keyword>
<keyword evidence="5" id="KW-0067">ATP-binding</keyword>
<dbReference type="PANTHER" id="PTHR46116:SF41">
    <property type="entry name" value="UBIQUITIN-CONJUGATING ENZYME E2 25-RELATED"/>
    <property type="match status" value="1"/>
</dbReference>
<protein>
    <recommendedName>
        <fullName evidence="1">E2 ubiquitin-conjugating enzyme</fullName>
        <ecNumber evidence="1">2.3.2.23</ecNumber>
    </recommendedName>
</protein>
<dbReference type="CDD" id="cd23837">
    <property type="entry name" value="UBCc_UBE2O"/>
    <property type="match status" value="1"/>
</dbReference>
<keyword evidence="3" id="KW-0547">Nucleotide-binding</keyword>
<evidence type="ECO:0000313" key="9">
    <source>
        <dbReference type="Proteomes" id="UP000298416"/>
    </source>
</evidence>
<evidence type="ECO:0000256" key="3">
    <source>
        <dbReference type="ARBA" id="ARBA00022741"/>
    </source>
</evidence>
<dbReference type="Proteomes" id="UP000298416">
    <property type="component" value="Unassembled WGS sequence"/>
</dbReference>
<evidence type="ECO:0000256" key="2">
    <source>
        <dbReference type="ARBA" id="ARBA00022679"/>
    </source>
</evidence>
<dbReference type="InterPro" id="IPR016135">
    <property type="entry name" value="UBQ-conjugating_enzyme/RWD"/>
</dbReference>
<keyword evidence="4" id="KW-0833">Ubl conjugation pathway</keyword>
<evidence type="ECO:0000256" key="4">
    <source>
        <dbReference type="ARBA" id="ARBA00022786"/>
    </source>
</evidence>
<evidence type="ECO:0000313" key="8">
    <source>
        <dbReference type="EMBL" id="KAG6385451.1"/>
    </source>
</evidence>
<dbReference type="PANTHER" id="PTHR46116">
    <property type="entry name" value="(E3-INDEPENDENT) E2 UBIQUITIN-CONJUGATING ENZYME"/>
    <property type="match status" value="1"/>
</dbReference>
<evidence type="ECO:0000256" key="5">
    <source>
        <dbReference type="ARBA" id="ARBA00022840"/>
    </source>
</evidence>
<dbReference type="EMBL" id="PNBA02000022">
    <property type="protein sequence ID" value="KAG6385451.1"/>
    <property type="molecule type" value="Genomic_DNA"/>
</dbReference>
<organism evidence="8">
    <name type="scientific">Salvia splendens</name>
    <name type="common">Scarlet sage</name>
    <dbReference type="NCBI Taxonomy" id="180675"/>
    <lineage>
        <taxon>Eukaryota</taxon>
        <taxon>Viridiplantae</taxon>
        <taxon>Streptophyta</taxon>
        <taxon>Embryophyta</taxon>
        <taxon>Tracheophyta</taxon>
        <taxon>Spermatophyta</taxon>
        <taxon>Magnoliopsida</taxon>
        <taxon>eudicotyledons</taxon>
        <taxon>Gunneridae</taxon>
        <taxon>Pentapetalae</taxon>
        <taxon>asterids</taxon>
        <taxon>lamiids</taxon>
        <taxon>Lamiales</taxon>
        <taxon>Lamiaceae</taxon>
        <taxon>Nepetoideae</taxon>
        <taxon>Mentheae</taxon>
        <taxon>Salviinae</taxon>
        <taxon>Salvia</taxon>
        <taxon>Salvia subgen. Calosphace</taxon>
        <taxon>core Calosphace</taxon>
    </lineage>
</organism>
<comment type="caution">
    <text evidence="8">The sequence shown here is derived from an EMBL/GenBank/DDBJ whole genome shotgun (WGS) entry which is preliminary data.</text>
</comment>
<proteinExistence type="predicted"/>
<dbReference type="PROSITE" id="PS50127">
    <property type="entry name" value="UBC_2"/>
    <property type="match status" value="1"/>
</dbReference>
<accession>A0A8X8YYK2</accession>
<evidence type="ECO:0000256" key="1">
    <source>
        <dbReference type="ARBA" id="ARBA00012486"/>
    </source>
</evidence>
<feature type="region of interest" description="Disordered" evidence="6">
    <location>
        <begin position="16"/>
        <end position="37"/>
    </location>
</feature>
<reference evidence="8" key="2">
    <citation type="submission" date="2020-08" db="EMBL/GenBank/DDBJ databases">
        <title>Plant Genome Project.</title>
        <authorList>
            <person name="Zhang R.-G."/>
        </authorList>
    </citation>
    <scope>NUCLEOTIDE SEQUENCE</scope>
    <source>
        <strain evidence="8">Huo1</strain>
        <tissue evidence="8">Leaf</tissue>
    </source>
</reference>
<dbReference type="Pfam" id="PF00179">
    <property type="entry name" value="UQ_con"/>
    <property type="match status" value="1"/>
</dbReference>
<evidence type="ECO:0000259" key="7">
    <source>
        <dbReference type="PROSITE" id="PS50127"/>
    </source>
</evidence>
<sequence length="505" mass="56382">MESATAFPQYIALNSKFSDGGSKEVPPPAMDRSSKSKFEVPEIIDVDMLEDGDDASLMDSEVDGSAKGKKVLSNSSVGVCGLADEESGDNMATSNVGGEELEDYADDFSSSLYFGEDEWMDSDYDGMIYDDNDHLEAHFDNMELPPGVEAPVPWFRGSPKNDTQIPVKGPSTSTHSGKALGVGNCYLFGKPSMDIWNLLWGSSLRTGPVKVVDKIVYKFDNFAKFDTVDDHSDHYYSTRKCSEVASKNWAKRIQEEWKILEKNLPAEVYVRVYESRMDLLRAVIIGAEGTPYHDGLFFFDVYFPSKYPAIPPEVYYHSGGLRINPNLYDSGKVCLSLLNTWSGSRKEKWIPDQSTALQVLVSIQGLILNAKPYFNEPGYEGEMGTKRGEDSSSAYNENTFIYSLKTMIYSMQKPPKHFEDFVVGYFRKHARYILVSCVAYLNGAEVGCLVRGGVHDADKDNRRCSEQFKETLGQCITRLVKTFMDIEADGCQEFLAAAKKGSKTE</sequence>
<dbReference type="EC" id="2.3.2.23" evidence="1"/>
<feature type="domain" description="UBC core" evidence="7">
    <location>
        <begin position="248"/>
        <end position="408"/>
    </location>
</feature>
<keyword evidence="9" id="KW-1185">Reference proteome</keyword>
<gene>
    <name evidence="8" type="ORF">SASPL_154286</name>
</gene>
<dbReference type="GO" id="GO:0005524">
    <property type="term" value="F:ATP binding"/>
    <property type="evidence" value="ECO:0007669"/>
    <property type="project" value="UniProtKB-KW"/>
</dbReference>
<dbReference type="SMART" id="SM00212">
    <property type="entry name" value="UBCc"/>
    <property type="match status" value="1"/>
</dbReference>
<evidence type="ECO:0000256" key="6">
    <source>
        <dbReference type="SAM" id="MobiDB-lite"/>
    </source>
</evidence>
<dbReference type="AlphaFoldDB" id="A0A8X8YYK2"/>
<reference evidence="8" key="1">
    <citation type="submission" date="2018-01" db="EMBL/GenBank/DDBJ databases">
        <authorList>
            <person name="Mao J.F."/>
        </authorList>
    </citation>
    <scope>NUCLEOTIDE SEQUENCE</scope>
    <source>
        <strain evidence="8">Huo1</strain>
        <tissue evidence="8">Leaf</tissue>
    </source>
</reference>
<dbReference type="GO" id="GO:0061631">
    <property type="term" value="F:ubiquitin conjugating enzyme activity"/>
    <property type="evidence" value="ECO:0007669"/>
    <property type="project" value="UniProtKB-EC"/>
</dbReference>
<dbReference type="SUPFAM" id="SSF54495">
    <property type="entry name" value="UBC-like"/>
    <property type="match status" value="1"/>
</dbReference>
<dbReference type="InterPro" id="IPR000608">
    <property type="entry name" value="UBC"/>
</dbReference>
<dbReference type="FunFam" id="3.10.110.10:FF:000028">
    <property type="entry name" value="Probable ubiquitin-conjugating enzyme E2 23"/>
    <property type="match status" value="1"/>
</dbReference>